<dbReference type="Gene3D" id="1.10.287.1490">
    <property type="match status" value="3"/>
</dbReference>
<dbReference type="GO" id="GO:0005856">
    <property type="term" value="C:cytoskeleton"/>
    <property type="evidence" value="ECO:0007669"/>
    <property type="project" value="TreeGrafter"/>
</dbReference>
<dbReference type="OrthoDB" id="416344at2759"/>
<feature type="coiled-coil region" evidence="1">
    <location>
        <begin position="524"/>
        <end position="565"/>
    </location>
</feature>
<dbReference type="EMBL" id="JAHRHY010000013">
    <property type="protein sequence ID" value="KAG9064717.1"/>
    <property type="molecule type" value="Genomic_DNA"/>
</dbReference>
<feature type="coiled-coil region" evidence="1">
    <location>
        <begin position="1174"/>
        <end position="1324"/>
    </location>
</feature>
<evidence type="ECO:0000313" key="3">
    <source>
        <dbReference type="EMBL" id="KAG9064717.1"/>
    </source>
</evidence>
<gene>
    <name evidence="3" type="primary">ANKRD30B</name>
    <name evidence="3" type="ORF">KI688_002976</name>
</gene>
<feature type="compositionally biased region" description="Polar residues" evidence="2">
    <location>
        <begin position="8"/>
        <end position="24"/>
    </location>
</feature>
<keyword evidence="4" id="KW-1185">Reference proteome</keyword>
<name>A0A9P7XQA3_9FUNG</name>
<feature type="compositionally biased region" description="Basic and acidic residues" evidence="2">
    <location>
        <begin position="118"/>
        <end position="127"/>
    </location>
</feature>
<feature type="compositionally biased region" description="Polar residues" evidence="2">
    <location>
        <begin position="190"/>
        <end position="203"/>
    </location>
</feature>
<feature type="coiled-coil region" evidence="1">
    <location>
        <begin position="1357"/>
        <end position="1391"/>
    </location>
</feature>
<feature type="region of interest" description="Disordered" evidence="2">
    <location>
        <begin position="190"/>
        <end position="255"/>
    </location>
</feature>
<feature type="coiled-coil region" evidence="1">
    <location>
        <begin position="638"/>
        <end position="710"/>
    </location>
</feature>
<evidence type="ECO:0000256" key="1">
    <source>
        <dbReference type="SAM" id="Coils"/>
    </source>
</evidence>
<proteinExistence type="predicted"/>
<feature type="region of interest" description="Disordered" evidence="2">
    <location>
        <begin position="42"/>
        <end position="76"/>
    </location>
</feature>
<feature type="coiled-coil region" evidence="1">
    <location>
        <begin position="736"/>
        <end position="972"/>
    </location>
</feature>
<feature type="region of interest" description="Disordered" evidence="2">
    <location>
        <begin position="1587"/>
        <end position="1629"/>
    </location>
</feature>
<feature type="region of interest" description="Disordered" evidence="2">
    <location>
        <begin position="1"/>
        <end position="27"/>
    </location>
</feature>
<protein>
    <submittedName>
        <fullName evidence="3">Ankyrin repeat domain 30B</fullName>
    </submittedName>
</protein>
<feature type="compositionally biased region" description="Low complexity" evidence="2">
    <location>
        <begin position="218"/>
        <end position="227"/>
    </location>
</feature>
<evidence type="ECO:0000256" key="2">
    <source>
        <dbReference type="SAM" id="MobiDB-lite"/>
    </source>
</evidence>
<evidence type="ECO:0000313" key="4">
    <source>
        <dbReference type="Proteomes" id="UP000707451"/>
    </source>
</evidence>
<accession>A0A9P7XQA3</accession>
<dbReference type="GO" id="GO:0005200">
    <property type="term" value="F:structural constituent of cytoskeleton"/>
    <property type="evidence" value="ECO:0007669"/>
    <property type="project" value="TreeGrafter"/>
</dbReference>
<feature type="compositionally biased region" description="Low complexity" evidence="2">
    <location>
        <begin position="42"/>
        <end position="65"/>
    </location>
</feature>
<feature type="compositionally biased region" description="Basic and acidic residues" evidence="2">
    <location>
        <begin position="66"/>
        <end position="76"/>
    </location>
</feature>
<dbReference type="PANTHER" id="PTHR47357">
    <property type="entry name" value="COP1-INTERACTIVE PROTEIN 1"/>
    <property type="match status" value="1"/>
</dbReference>
<feature type="region of interest" description="Disordered" evidence="2">
    <location>
        <begin position="273"/>
        <end position="292"/>
    </location>
</feature>
<feature type="region of interest" description="Disordered" evidence="2">
    <location>
        <begin position="111"/>
        <end position="139"/>
    </location>
</feature>
<feature type="coiled-coil region" evidence="1">
    <location>
        <begin position="336"/>
        <end position="464"/>
    </location>
</feature>
<keyword evidence="1" id="KW-0175">Coiled coil</keyword>
<sequence length="1629" mass="185636">MVYATRSRVISGSAPTATETTSTHNLKEPISTKHISIALSKKTPSTISKKSSSTTTTTTSKPHTISTKDGHRNHLNDGKEHHILEEDGQDRHHIWYRNFSENDDLAHHNLKAAQSGRSRSDRRENLHTENGATTRRVRHLSRHDVDAALHKGTPASQGAVPETPMDHHHIRYISDDDSTNAMNVDTHSQQLAPLSNSSGGSSDEGTRNARHRHRATKSGSSRTSPSSALLTKHSPKSTVGKGTSHTETTQSRTPMHLVDSIVVSHAGQHAISSHYKGSDSTMTTTTTTATHSNAELLAEQRERLERHETATHCITQKSLLDREKAHEAILSLDHDVILLQKLLQEKEEALRAAEARAAEFQQVTIHTETLTREIHDLEITIRDLRTNLRSKEKALKEAQQQHAADRLEGQKQQTFLEHEISKLKGNLKAKEHVQAQSLRLQKDLDEANKQRAQLIVEISEISENLKVKETDLMGAHATVKRLEHSNSAYSEETHRLADELGLLKQRLASHEYELKDCQHKIKTLEGAQEKVHMLNLHIKELRDQISERDATIKELEKDNKALNAQSIHTDTLMDDIRILKNDLADREIQLSKALKSVKSLNVFMDRTLALEDEVKDLRDQVDVQEKHLTYLEDALMAHEDCAVEAQQLQDQIDMLENLLHEKGGEIAQLQKANKGLAIKDAKIETLQKEIQTILHEMEAKEKAALNLQEKTDQDLARVSSTASALRTEVEGFRQELKDKNYELEHAHKTIDELKDEKDRNMHLTIEITKLEKIISDKNRRANDLEKMVESMKTHADRAGRLEGEVKELQREVRQGKKAADQTVKNLAAVSSTANTLRVEVESLREQLHEREKELAHADRIAEDLEKKTQQVKELLIRINSLETTQQNYVIRAHKAEDMSRGLEADIATLEARIAGLLHTLKEKENGLQAALDKAKKDHDSALLRLEETRITVTNLKKQLEDAEKDARHQLLAKDDQIHVLMNEISQWENHEEGWVNKTTDLTEEIERSTDLVRLKDKAIHDLKYKLSEHNSEIGRLNDAINQARGEIHADRKRRASEIEDTVAEKTRHFHQDKAVLKRTISDLEHDIKHLEKKIRLDHDHAVLERQLGEQIRELTLWKQNSEEQTKEWEITVANLESEKELQVGLLTRYERQIDTLQSQVDGADAWRLRAIGQAEKLTAMIGRLEKELNTLKATLAQHDANDAKLTERIHSLTIQIETLVTSRDELRREASAKDDQITDLEERLRGEVNSYKARLADTRRELSAKDKKIDVLNARIAESARQMADLESRAAQDQDSMVTMESTLDKLRHTLAAQMDKYKSLDSKYQAALQIQADQDKQLYKLEKTLDRVKAEDSDKVETLESKSRHLEKDLNKALKRVDILQVELHAVTRQYQDTMASLERAKTQMTKMVPAEQASHDACAKRIHLGEKEVSKLSSKIADLKSQVDRMSKDQAARDSAWALTENRYKDRIHLLTKSRTTLELRLCDAQNARDLEKAAHDQDLLRAQREKEKQETMIQSLRRTQKQMQKEFTTLETRMRREMSATKDLTGLLSKLKASIKRDSEAELRSLDELEKELKSREMVVEETISNTRSRMDSGTFMESNESSSGDMMSSSSSSYASSGHRNITAH</sequence>
<dbReference type="Proteomes" id="UP000707451">
    <property type="component" value="Unassembled WGS sequence"/>
</dbReference>
<feature type="compositionally biased region" description="Polar residues" evidence="2">
    <location>
        <begin position="236"/>
        <end position="253"/>
    </location>
</feature>
<feature type="compositionally biased region" description="Low complexity" evidence="2">
    <location>
        <begin position="281"/>
        <end position="290"/>
    </location>
</feature>
<feature type="compositionally biased region" description="Low complexity" evidence="2">
    <location>
        <begin position="1602"/>
        <end position="1621"/>
    </location>
</feature>
<comment type="caution">
    <text evidence="3">The sequence shown here is derived from an EMBL/GenBank/DDBJ whole genome shotgun (WGS) entry which is preliminary data.</text>
</comment>
<reference evidence="3" key="1">
    <citation type="submission" date="2021-06" db="EMBL/GenBank/DDBJ databases">
        <title>Genome Sequence of Mortierella hyaline Strain SCG-10, a Cold-Adapted, Nitrate-Reducing Fungus Isolated from Soil in Minnesota, USA.</title>
        <authorList>
            <person name="Aldossari N."/>
        </authorList>
    </citation>
    <scope>NUCLEOTIDE SEQUENCE</scope>
    <source>
        <strain evidence="3">SCG-10</strain>
    </source>
</reference>
<dbReference type="PANTHER" id="PTHR47357:SF1">
    <property type="entry name" value="SPINDLE POLE BODY COMPONENT 110"/>
    <property type="match status" value="1"/>
</dbReference>
<organism evidence="3 4">
    <name type="scientific">Linnemannia hyalina</name>
    <dbReference type="NCBI Taxonomy" id="64524"/>
    <lineage>
        <taxon>Eukaryota</taxon>
        <taxon>Fungi</taxon>
        <taxon>Fungi incertae sedis</taxon>
        <taxon>Mucoromycota</taxon>
        <taxon>Mortierellomycotina</taxon>
        <taxon>Mortierellomycetes</taxon>
        <taxon>Mortierellales</taxon>
        <taxon>Mortierellaceae</taxon>
        <taxon>Linnemannia</taxon>
    </lineage>
</organism>